<evidence type="ECO:0000313" key="9">
    <source>
        <dbReference type="Proteomes" id="UP001548713"/>
    </source>
</evidence>
<evidence type="ECO:0000313" key="8">
    <source>
        <dbReference type="EMBL" id="MET1755857.1"/>
    </source>
</evidence>
<evidence type="ECO:0000256" key="3">
    <source>
        <dbReference type="ARBA" id="ARBA00022692"/>
    </source>
</evidence>
<proteinExistence type="predicted"/>
<accession>A0ABV2D1W1</accession>
<evidence type="ECO:0000256" key="2">
    <source>
        <dbReference type="ARBA" id="ARBA00022475"/>
    </source>
</evidence>
<dbReference type="InterPro" id="IPR011577">
    <property type="entry name" value="Cyt_b561_bac/Ni-Hgenase"/>
</dbReference>
<evidence type="ECO:0000256" key="4">
    <source>
        <dbReference type="ARBA" id="ARBA00022989"/>
    </source>
</evidence>
<name>A0ABV2D1W1_9SPHN</name>
<keyword evidence="2" id="KW-1003">Cell membrane</keyword>
<feature type="transmembrane region" description="Helical" evidence="6">
    <location>
        <begin position="12"/>
        <end position="32"/>
    </location>
</feature>
<evidence type="ECO:0000256" key="5">
    <source>
        <dbReference type="ARBA" id="ARBA00023136"/>
    </source>
</evidence>
<dbReference type="RefSeq" id="WP_353984352.1">
    <property type="nucleotide sequence ID" value="NZ_JBEWLY010000014.1"/>
</dbReference>
<feature type="domain" description="Cytochrome b561 bacterial/Ni-hydrogenase" evidence="7">
    <location>
        <begin position="9"/>
        <end position="179"/>
    </location>
</feature>
<keyword evidence="3 6" id="KW-0812">Transmembrane</keyword>
<evidence type="ECO:0000256" key="6">
    <source>
        <dbReference type="SAM" id="Phobius"/>
    </source>
</evidence>
<sequence length="219" mass="23742">MNRAPRIAVWDIPTRLFHWVLVGLLAFSWWSAENGRLDWHLTSGLSILALLVFRLIWGVIGSSTARFVGFLRGPRSIAAYLRGKTPPVAGHNPLGGWSVVAMLAVLSVQVGSGLLAVDVDGIESGPLSYLVEFDQGRTAASIHDISFNVLLALIVLHVLTILFYLVVRRRNLVGPMITGRDHALDPAAAPLRRGKLWAFLLSLVVAVAAAWWVASGAPV</sequence>
<keyword evidence="4 6" id="KW-1133">Transmembrane helix</keyword>
<dbReference type="SUPFAM" id="SSF81342">
    <property type="entry name" value="Transmembrane di-heme cytochromes"/>
    <property type="match status" value="1"/>
</dbReference>
<dbReference type="EMBL" id="JBEWLY010000014">
    <property type="protein sequence ID" value="MET1755857.1"/>
    <property type="molecule type" value="Genomic_DNA"/>
</dbReference>
<comment type="caution">
    <text evidence="8">The sequence shown here is derived from an EMBL/GenBank/DDBJ whole genome shotgun (WGS) entry which is preliminary data.</text>
</comment>
<evidence type="ECO:0000256" key="1">
    <source>
        <dbReference type="ARBA" id="ARBA00004651"/>
    </source>
</evidence>
<feature type="transmembrane region" description="Helical" evidence="6">
    <location>
        <begin position="94"/>
        <end position="117"/>
    </location>
</feature>
<feature type="transmembrane region" description="Helical" evidence="6">
    <location>
        <begin position="196"/>
        <end position="214"/>
    </location>
</feature>
<keyword evidence="5 6" id="KW-0472">Membrane</keyword>
<protein>
    <submittedName>
        <fullName evidence="8">Cytochrome b/b6 domain-containing protein</fullName>
    </submittedName>
</protein>
<feature type="transmembrane region" description="Helical" evidence="6">
    <location>
        <begin position="44"/>
        <end position="73"/>
    </location>
</feature>
<dbReference type="InterPro" id="IPR051542">
    <property type="entry name" value="Hydrogenase_cytochrome"/>
</dbReference>
<comment type="subcellular location">
    <subcellularLocation>
        <location evidence="1">Cell membrane</location>
        <topology evidence="1">Multi-pass membrane protein</topology>
    </subcellularLocation>
</comment>
<gene>
    <name evidence="8" type="ORF">ABVV53_10355</name>
</gene>
<keyword evidence="9" id="KW-1185">Reference proteome</keyword>
<dbReference type="PANTHER" id="PTHR30485:SF2">
    <property type="entry name" value="BLL0597 PROTEIN"/>
    <property type="match status" value="1"/>
</dbReference>
<organism evidence="8 9">
    <name type="scientific">Novosphingobium kalidii</name>
    <dbReference type="NCBI Taxonomy" id="3230299"/>
    <lineage>
        <taxon>Bacteria</taxon>
        <taxon>Pseudomonadati</taxon>
        <taxon>Pseudomonadota</taxon>
        <taxon>Alphaproteobacteria</taxon>
        <taxon>Sphingomonadales</taxon>
        <taxon>Sphingomonadaceae</taxon>
        <taxon>Novosphingobium</taxon>
    </lineage>
</organism>
<dbReference type="Pfam" id="PF01292">
    <property type="entry name" value="Ni_hydr_CYTB"/>
    <property type="match status" value="1"/>
</dbReference>
<reference evidence="8 9" key="1">
    <citation type="submission" date="2024-07" db="EMBL/GenBank/DDBJ databases">
        <title>Novosphingobium kalidii RD2P27.</title>
        <authorList>
            <person name="Sun J.-Q."/>
        </authorList>
    </citation>
    <scope>NUCLEOTIDE SEQUENCE [LARGE SCALE GENOMIC DNA]</scope>
    <source>
        <strain evidence="8 9">RD2P27</strain>
    </source>
</reference>
<feature type="transmembrane region" description="Helical" evidence="6">
    <location>
        <begin position="145"/>
        <end position="167"/>
    </location>
</feature>
<dbReference type="PANTHER" id="PTHR30485">
    <property type="entry name" value="NI/FE-HYDROGENASE 1 B-TYPE CYTOCHROME SUBUNIT"/>
    <property type="match status" value="1"/>
</dbReference>
<evidence type="ECO:0000259" key="7">
    <source>
        <dbReference type="Pfam" id="PF01292"/>
    </source>
</evidence>
<dbReference type="Gene3D" id="1.20.950.20">
    <property type="entry name" value="Transmembrane di-heme cytochromes, Chain C"/>
    <property type="match status" value="1"/>
</dbReference>
<dbReference type="InterPro" id="IPR016174">
    <property type="entry name" value="Di-haem_cyt_TM"/>
</dbReference>
<dbReference type="Proteomes" id="UP001548713">
    <property type="component" value="Unassembled WGS sequence"/>
</dbReference>